<gene>
    <name evidence="7 8" type="primary">lgt</name>
    <name evidence="8" type="ORF">BN8_03123</name>
</gene>
<dbReference type="GO" id="GO:0005886">
    <property type="term" value="C:plasma membrane"/>
    <property type="evidence" value="ECO:0007669"/>
    <property type="project" value="UniProtKB-SubCell"/>
</dbReference>
<dbReference type="GO" id="GO:0042158">
    <property type="term" value="P:lipoprotein biosynthetic process"/>
    <property type="evidence" value="ECO:0007669"/>
    <property type="project" value="UniProtKB-UniRule"/>
</dbReference>
<evidence type="ECO:0000313" key="9">
    <source>
        <dbReference type="Proteomes" id="UP000009309"/>
    </source>
</evidence>
<evidence type="ECO:0000256" key="4">
    <source>
        <dbReference type="ARBA" id="ARBA00022692"/>
    </source>
</evidence>
<keyword evidence="5 7" id="KW-1133">Transmembrane helix</keyword>
<dbReference type="EC" id="2.5.1.145" evidence="7"/>
<keyword evidence="4 7" id="KW-0812">Transmembrane</keyword>
<dbReference type="Proteomes" id="UP000009309">
    <property type="component" value="Unassembled WGS sequence"/>
</dbReference>
<evidence type="ECO:0000313" key="8">
    <source>
        <dbReference type="EMBL" id="CCH53986.1"/>
    </source>
</evidence>
<dbReference type="UniPathway" id="UPA00664"/>
<dbReference type="PANTHER" id="PTHR30589">
    <property type="entry name" value="PROLIPOPROTEIN DIACYLGLYCERYL TRANSFERASE"/>
    <property type="match status" value="1"/>
</dbReference>
<comment type="similarity">
    <text evidence="1 7">Belongs to the Lgt family.</text>
</comment>
<evidence type="ECO:0000256" key="7">
    <source>
        <dbReference type="HAMAP-Rule" id="MF_01147"/>
    </source>
</evidence>
<protein>
    <recommendedName>
        <fullName evidence="7">Phosphatidylglycerol--prolipoprotein diacylglyceryl transferase</fullName>
        <ecNumber evidence="7">2.5.1.145</ecNumber>
    </recommendedName>
</protein>
<feature type="binding site" evidence="7">
    <location>
        <position position="144"/>
    </location>
    <ligand>
        <name>a 1,2-diacyl-sn-glycero-3-phospho-(1'-sn-glycerol)</name>
        <dbReference type="ChEBI" id="CHEBI:64716"/>
    </ligand>
</feature>
<comment type="subcellular location">
    <subcellularLocation>
        <location evidence="7">Cell membrane</location>
        <topology evidence="7">Multi-pass membrane protein</topology>
    </subcellularLocation>
</comment>
<keyword evidence="8" id="KW-0328">Glycosyltransferase</keyword>
<dbReference type="STRING" id="1185876.BN8_03123"/>
<dbReference type="OrthoDB" id="871140at2"/>
<dbReference type="HAMAP" id="MF_01147">
    <property type="entry name" value="Lgt"/>
    <property type="match status" value="1"/>
</dbReference>
<evidence type="ECO:0000256" key="1">
    <source>
        <dbReference type="ARBA" id="ARBA00007150"/>
    </source>
</evidence>
<feature type="transmembrane region" description="Helical" evidence="7">
    <location>
        <begin position="88"/>
        <end position="112"/>
    </location>
</feature>
<evidence type="ECO:0000256" key="2">
    <source>
        <dbReference type="ARBA" id="ARBA00022475"/>
    </source>
</evidence>
<comment type="function">
    <text evidence="7">Catalyzes the transfer of the diacylglyceryl group from phosphatidylglycerol to the sulfhydryl group of the N-terminal cysteine of a prolipoprotein, the first step in the formation of mature lipoproteins.</text>
</comment>
<dbReference type="eggNOG" id="COG0682">
    <property type="taxonomic scope" value="Bacteria"/>
</dbReference>
<dbReference type="GO" id="GO:0008961">
    <property type="term" value="F:phosphatidylglycerol-prolipoprotein diacylglyceryl transferase activity"/>
    <property type="evidence" value="ECO:0007669"/>
    <property type="project" value="UniProtKB-UniRule"/>
</dbReference>
<comment type="catalytic activity">
    <reaction evidence="7">
        <text>L-cysteinyl-[prolipoprotein] + a 1,2-diacyl-sn-glycero-3-phospho-(1'-sn-glycerol) = an S-1,2-diacyl-sn-glyceryl-L-cysteinyl-[prolipoprotein] + sn-glycerol 1-phosphate + H(+)</text>
        <dbReference type="Rhea" id="RHEA:56712"/>
        <dbReference type="Rhea" id="RHEA-COMP:14679"/>
        <dbReference type="Rhea" id="RHEA-COMP:14680"/>
        <dbReference type="ChEBI" id="CHEBI:15378"/>
        <dbReference type="ChEBI" id="CHEBI:29950"/>
        <dbReference type="ChEBI" id="CHEBI:57685"/>
        <dbReference type="ChEBI" id="CHEBI:64716"/>
        <dbReference type="ChEBI" id="CHEBI:140658"/>
        <dbReference type="EC" id="2.5.1.145"/>
    </reaction>
</comment>
<dbReference type="AlphaFoldDB" id="I2GJB1"/>
<dbReference type="Pfam" id="PF01790">
    <property type="entry name" value="LGT"/>
    <property type="match status" value="1"/>
</dbReference>
<feature type="transmembrane region" description="Helical" evidence="7">
    <location>
        <begin position="23"/>
        <end position="43"/>
    </location>
</feature>
<sequence>MSLYIVWDVSPEIFHIGSWPVRWYGLLFAMGFLIGVQIMTYIFRIEKKPQADLDPLLMTLVISTLLGARLGHFLFYEPGMFLQNPLHIITPPFAGLASHGGVLGVIIGLWIYSQRASSKTTGQTFLWLIDRVCIPATLAGAFIRFGNLMNSEIFGKPTDVPWAFIFVRDHEFSQVPRHPTQLYESLSYLIVFALLFWYWKTYRKRSVPGMMLGISLVWVFGLRFVWEFFKENQVGFEDSMSFNMGQILSIPAVLVGLFLVLRNFVRPTSLVPVALVIQSASLCYRCEHTSSVVDSRKDHQLSRSTDCGRPTANTQASGFESALLPLSAGALICDSKPVVKECSQPNPLNV</sequence>
<feature type="transmembrane region" description="Helical" evidence="7">
    <location>
        <begin position="55"/>
        <end position="76"/>
    </location>
</feature>
<dbReference type="PANTHER" id="PTHR30589:SF0">
    <property type="entry name" value="PHOSPHATIDYLGLYCEROL--PROLIPOPROTEIN DIACYLGLYCERYL TRANSFERASE"/>
    <property type="match status" value="1"/>
</dbReference>
<feature type="transmembrane region" description="Helical" evidence="7">
    <location>
        <begin position="182"/>
        <end position="199"/>
    </location>
</feature>
<feature type="transmembrane region" description="Helical" evidence="7">
    <location>
        <begin position="241"/>
        <end position="261"/>
    </location>
</feature>
<feature type="transmembrane region" description="Helical" evidence="7">
    <location>
        <begin position="211"/>
        <end position="229"/>
    </location>
</feature>
<comment type="caution">
    <text evidence="8">The sequence shown here is derived from an EMBL/GenBank/DDBJ whole genome shotgun (WGS) entry which is preliminary data.</text>
</comment>
<proteinExistence type="inferred from homology"/>
<name>I2GJB1_9BACT</name>
<dbReference type="RefSeq" id="WP_009282566.1">
    <property type="nucleotide sequence ID" value="NZ_CAIT01000006.1"/>
</dbReference>
<keyword evidence="3 7" id="KW-0808">Transferase</keyword>
<evidence type="ECO:0000256" key="6">
    <source>
        <dbReference type="ARBA" id="ARBA00023136"/>
    </source>
</evidence>
<keyword evidence="2 7" id="KW-1003">Cell membrane</keyword>
<dbReference type="InterPro" id="IPR001640">
    <property type="entry name" value="Lgt"/>
</dbReference>
<comment type="pathway">
    <text evidence="7">Protein modification; lipoprotein biosynthesis (diacylglyceryl transfer).</text>
</comment>
<dbReference type="EMBL" id="CAIT01000006">
    <property type="protein sequence ID" value="CCH53986.1"/>
    <property type="molecule type" value="Genomic_DNA"/>
</dbReference>
<organism evidence="8 9">
    <name type="scientific">Fibrisoma limi BUZ 3</name>
    <dbReference type="NCBI Taxonomy" id="1185876"/>
    <lineage>
        <taxon>Bacteria</taxon>
        <taxon>Pseudomonadati</taxon>
        <taxon>Bacteroidota</taxon>
        <taxon>Cytophagia</taxon>
        <taxon>Cytophagales</taxon>
        <taxon>Spirosomataceae</taxon>
        <taxon>Fibrisoma</taxon>
    </lineage>
</organism>
<feature type="transmembrane region" description="Helical" evidence="7">
    <location>
        <begin position="124"/>
        <end position="145"/>
    </location>
</feature>
<reference evidence="8 9" key="1">
    <citation type="journal article" date="2012" name="J. Bacteriol.">
        <title>Genome Sequence of the Filamentous Bacterium Fibrisoma limi BUZ 3T.</title>
        <authorList>
            <person name="Filippini M."/>
            <person name="Qi W."/>
            <person name="Jaenicke S."/>
            <person name="Goesmann A."/>
            <person name="Smits T.H."/>
            <person name="Bagheri H.C."/>
        </authorList>
    </citation>
    <scope>NUCLEOTIDE SEQUENCE [LARGE SCALE GENOMIC DNA]</scope>
    <source>
        <strain evidence="9">BUZ 3T</strain>
    </source>
</reference>
<keyword evidence="8" id="KW-0449">Lipoprotein</keyword>
<accession>I2GJB1</accession>
<evidence type="ECO:0000256" key="3">
    <source>
        <dbReference type="ARBA" id="ARBA00022679"/>
    </source>
</evidence>
<dbReference type="NCBIfam" id="TIGR00544">
    <property type="entry name" value="lgt"/>
    <property type="match status" value="1"/>
</dbReference>
<evidence type="ECO:0000256" key="5">
    <source>
        <dbReference type="ARBA" id="ARBA00022989"/>
    </source>
</evidence>
<keyword evidence="6 7" id="KW-0472">Membrane</keyword>
<keyword evidence="9" id="KW-1185">Reference proteome</keyword>